<evidence type="ECO:0000256" key="5">
    <source>
        <dbReference type="ARBA" id="ARBA00022989"/>
    </source>
</evidence>
<feature type="transmembrane region" description="Helical" evidence="9">
    <location>
        <begin position="21"/>
        <end position="45"/>
    </location>
</feature>
<dbReference type="InterPro" id="IPR006665">
    <property type="entry name" value="OmpA-like"/>
</dbReference>
<keyword evidence="5 9" id="KW-1133">Transmembrane helix</keyword>
<dbReference type="PANTHER" id="PTHR30329">
    <property type="entry name" value="STATOR ELEMENT OF FLAGELLAR MOTOR COMPLEX"/>
    <property type="match status" value="1"/>
</dbReference>
<gene>
    <name evidence="11" type="primary">motB</name>
    <name evidence="11" type="ORF">ORQ98_04805</name>
</gene>
<keyword evidence="4 9" id="KW-0812">Transmembrane</keyword>
<dbReference type="PANTHER" id="PTHR30329:SF21">
    <property type="entry name" value="LIPOPROTEIN YIAD-RELATED"/>
    <property type="match status" value="1"/>
</dbReference>
<dbReference type="InterPro" id="IPR050330">
    <property type="entry name" value="Bact_OuterMem_StrucFunc"/>
</dbReference>
<evidence type="ECO:0000259" key="10">
    <source>
        <dbReference type="PROSITE" id="PS51123"/>
    </source>
</evidence>
<dbReference type="Proteomes" id="UP001528823">
    <property type="component" value="Unassembled WGS sequence"/>
</dbReference>
<feature type="domain" description="OmpA-like" evidence="10">
    <location>
        <begin position="156"/>
        <end position="275"/>
    </location>
</feature>
<evidence type="ECO:0000256" key="3">
    <source>
        <dbReference type="ARBA" id="ARBA00022475"/>
    </source>
</evidence>
<keyword evidence="3" id="KW-1003">Cell membrane</keyword>
<dbReference type="PROSITE" id="PS51123">
    <property type="entry name" value="OMPA_2"/>
    <property type="match status" value="1"/>
</dbReference>
<dbReference type="CDD" id="cd07185">
    <property type="entry name" value="OmpA_C-like"/>
    <property type="match status" value="1"/>
</dbReference>
<dbReference type="NCBIfam" id="NF006548">
    <property type="entry name" value="PRK09041.1"/>
    <property type="match status" value="1"/>
</dbReference>
<sequence length="321" mass="35612">MEREESIVIKRYKKGGHGHHGGSWKIAFADFATAMMAFFLVLWLISQSTEEQKVIIAGYFQDPSGQSDKASPYAIDLGGSPMVANQAGIGSPKEYKKQQDKMDELTEVGAKTTMAEQMEKQRLESLLTELKKKVKENPVLRKFKDQLIMDVTPNGLRIQIVDADKKPMFASGSAELKFYFEDILLELAPMVASVPNKISISGHTDATPFGTRDDYGNWELSADRANTARRTLLFGGVKKQQIAQVVGLGDSVLFDVKKPKSPVNRRIDILILSKQAELNLSGVSGKSKAVEKESANPQQPLLERKQLNIFDAQDKAKLNQP</sequence>
<comment type="similarity">
    <text evidence="2">Belongs to the MotB family.</text>
</comment>
<dbReference type="Gene3D" id="3.30.1330.60">
    <property type="entry name" value="OmpA-like domain"/>
    <property type="match status" value="1"/>
</dbReference>
<name>A0ABT5U5L5_9GAMM</name>
<dbReference type="EMBL" id="JAPMOU010000004">
    <property type="protein sequence ID" value="MDE1461281.1"/>
    <property type="molecule type" value="Genomic_DNA"/>
</dbReference>
<feature type="region of interest" description="Disordered" evidence="8">
    <location>
        <begin position="284"/>
        <end position="306"/>
    </location>
</feature>
<evidence type="ECO:0000256" key="4">
    <source>
        <dbReference type="ARBA" id="ARBA00022692"/>
    </source>
</evidence>
<dbReference type="Pfam" id="PF13677">
    <property type="entry name" value="MotB_plug"/>
    <property type="match status" value="1"/>
</dbReference>
<evidence type="ECO:0000256" key="7">
    <source>
        <dbReference type="PROSITE-ProRule" id="PRU00473"/>
    </source>
</evidence>
<accession>A0ABT5U5L5</accession>
<evidence type="ECO:0000256" key="8">
    <source>
        <dbReference type="SAM" id="MobiDB-lite"/>
    </source>
</evidence>
<evidence type="ECO:0000313" key="12">
    <source>
        <dbReference type="Proteomes" id="UP001528823"/>
    </source>
</evidence>
<keyword evidence="6 7" id="KW-0472">Membrane</keyword>
<evidence type="ECO:0000256" key="9">
    <source>
        <dbReference type="SAM" id="Phobius"/>
    </source>
</evidence>
<keyword evidence="12" id="KW-1185">Reference proteome</keyword>
<evidence type="ECO:0000313" key="11">
    <source>
        <dbReference type="EMBL" id="MDE1461281.1"/>
    </source>
</evidence>
<dbReference type="InterPro" id="IPR036737">
    <property type="entry name" value="OmpA-like_sf"/>
</dbReference>
<evidence type="ECO:0000256" key="6">
    <source>
        <dbReference type="ARBA" id="ARBA00023136"/>
    </source>
</evidence>
<keyword evidence="11" id="KW-0969">Cilium</keyword>
<dbReference type="InterPro" id="IPR025713">
    <property type="entry name" value="MotB-like_N_dom"/>
</dbReference>
<proteinExistence type="inferred from homology"/>
<keyword evidence="11" id="KW-0282">Flagellum</keyword>
<keyword evidence="11" id="KW-0966">Cell projection</keyword>
<dbReference type="RefSeq" id="WP_274687644.1">
    <property type="nucleotide sequence ID" value="NZ_JAPMOU010000004.1"/>
</dbReference>
<organism evidence="11 12">
    <name type="scientific">Spartinivicinus poritis</name>
    <dbReference type="NCBI Taxonomy" id="2994640"/>
    <lineage>
        <taxon>Bacteria</taxon>
        <taxon>Pseudomonadati</taxon>
        <taxon>Pseudomonadota</taxon>
        <taxon>Gammaproteobacteria</taxon>
        <taxon>Oceanospirillales</taxon>
        <taxon>Zooshikellaceae</taxon>
        <taxon>Spartinivicinus</taxon>
    </lineage>
</organism>
<evidence type="ECO:0000256" key="1">
    <source>
        <dbReference type="ARBA" id="ARBA00004162"/>
    </source>
</evidence>
<dbReference type="Pfam" id="PF00691">
    <property type="entry name" value="OmpA"/>
    <property type="match status" value="1"/>
</dbReference>
<comment type="subcellular location">
    <subcellularLocation>
        <location evidence="1">Cell membrane</location>
        <topology evidence="1">Single-pass membrane protein</topology>
    </subcellularLocation>
</comment>
<comment type="caution">
    <text evidence="11">The sequence shown here is derived from an EMBL/GenBank/DDBJ whole genome shotgun (WGS) entry which is preliminary data.</text>
</comment>
<reference evidence="11 12" key="1">
    <citation type="submission" date="2022-11" db="EMBL/GenBank/DDBJ databases">
        <title>Spartinivicinus poritis sp. nov., isolated from scleractinian coral Porites lutea.</title>
        <authorList>
            <person name="Zhang G."/>
            <person name="Cai L."/>
            <person name="Wei Q."/>
        </authorList>
    </citation>
    <scope>NUCLEOTIDE SEQUENCE [LARGE SCALE GENOMIC DNA]</scope>
    <source>
        <strain evidence="11 12">A2-2</strain>
    </source>
</reference>
<evidence type="ECO:0000256" key="2">
    <source>
        <dbReference type="ARBA" id="ARBA00008914"/>
    </source>
</evidence>
<protein>
    <submittedName>
        <fullName evidence="11">Flagellar motor protein MotB</fullName>
    </submittedName>
</protein>
<dbReference type="SUPFAM" id="SSF103088">
    <property type="entry name" value="OmpA-like"/>
    <property type="match status" value="1"/>
</dbReference>